<sequence>METESNHTVTETEASTDEGKPSYSQIVSEKKNIRWPNLIKLEQETKWSKQTLVKLTKFRESQLQPFDSTVWYLKEIKESLASKEKLKLLLEHKFKTAPTSFYILLAISANYIIEIPHSLEVSPEP</sequence>
<comment type="caution">
    <text evidence="2">The sequence shown here is derived from an EMBL/GenBank/DDBJ whole genome shotgun (WGS) entry which is preliminary data.</text>
</comment>
<evidence type="ECO:0000256" key="1">
    <source>
        <dbReference type="SAM" id="MobiDB-lite"/>
    </source>
</evidence>
<dbReference type="Proteomes" id="UP000439903">
    <property type="component" value="Unassembled WGS sequence"/>
</dbReference>
<name>A0A8H4EV57_GIGMA</name>
<dbReference type="AlphaFoldDB" id="A0A8H4EV57"/>
<organism evidence="2 3">
    <name type="scientific">Gigaspora margarita</name>
    <dbReference type="NCBI Taxonomy" id="4874"/>
    <lineage>
        <taxon>Eukaryota</taxon>
        <taxon>Fungi</taxon>
        <taxon>Fungi incertae sedis</taxon>
        <taxon>Mucoromycota</taxon>
        <taxon>Glomeromycotina</taxon>
        <taxon>Glomeromycetes</taxon>
        <taxon>Diversisporales</taxon>
        <taxon>Gigasporaceae</taxon>
        <taxon>Gigaspora</taxon>
    </lineage>
</organism>
<feature type="region of interest" description="Disordered" evidence="1">
    <location>
        <begin position="1"/>
        <end position="24"/>
    </location>
</feature>
<evidence type="ECO:0000313" key="2">
    <source>
        <dbReference type="EMBL" id="KAF0559380.1"/>
    </source>
</evidence>
<evidence type="ECO:0000313" key="3">
    <source>
        <dbReference type="Proteomes" id="UP000439903"/>
    </source>
</evidence>
<accession>A0A8H4EV57</accession>
<reference evidence="2 3" key="1">
    <citation type="journal article" date="2019" name="Environ. Microbiol.">
        <title>At the nexus of three kingdoms: the genome of the mycorrhizal fungus Gigaspora margarita provides insights into plant, endobacterial and fungal interactions.</title>
        <authorList>
            <person name="Venice F."/>
            <person name="Ghignone S."/>
            <person name="Salvioli di Fossalunga A."/>
            <person name="Amselem J."/>
            <person name="Novero M."/>
            <person name="Xianan X."/>
            <person name="Sedzielewska Toro K."/>
            <person name="Morin E."/>
            <person name="Lipzen A."/>
            <person name="Grigoriev I.V."/>
            <person name="Henrissat B."/>
            <person name="Martin F.M."/>
            <person name="Bonfante P."/>
        </authorList>
    </citation>
    <scope>NUCLEOTIDE SEQUENCE [LARGE SCALE GENOMIC DNA]</scope>
    <source>
        <strain evidence="2 3">BEG34</strain>
    </source>
</reference>
<dbReference type="EMBL" id="WTPW01000017">
    <property type="protein sequence ID" value="KAF0559380.1"/>
    <property type="molecule type" value="Genomic_DNA"/>
</dbReference>
<feature type="compositionally biased region" description="Polar residues" evidence="1">
    <location>
        <begin position="1"/>
        <end position="13"/>
    </location>
</feature>
<protein>
    <submittedName>
        <fullName evidence="2">Uncharacterized protein</fullName>
    </submittedName>
</protein>
<keyword evidence="3" id="KW-1185">Reference proteome</keyword>
<gene>
    <name evidence="2" type="ORF">F8M41_006134</name>
</gene>
<proteinExistence type="predicted"/>